<dbReference type="EMBL" id="CP012332">
    <property type="protein sequence ID" value="AKU92000.1"/>
    <property type="molecule type" value="Genomic_DNA"/>
</dbReference>
<dbReference type="GO" id="GO:0030313">
    <property type="term" value="C:cell envelope"/>
    <property type="evidence" value="ECO:0007669"/>
    <property type="project" value="UniProtKB-SubCell"/>
</dbReference>
<dbReference type="STRING" id="1391653.AKJ08_2387"/>
<evidence type="ECO:0000256" key="2">
    <source>
        <dbReference type="ARBA" id="ARBA00022729"/>
    </source>
</evidence>
<evidence type="ECO:0000313" key="4">
    <source>
        <dbReference type="EMBL" id="AKU92000.1"/>
    </source>
</evidence>
<dbReference type="KEGG" id="vin:AKJ08_2387"/>
<dbReference type="CDD" id="cd14657">
    <property type="entry name" value="Imelysin_IrpA-like"/>
    <property type="match status" value="1"/>
</dbReference>
<dbReference type="PROSITE" id="PS51257">
    <property type="entry name" value="PROKAR_LIPOPROTEIN"/>
    <property type="match status" value="1"/>
</dbReference>
<organism evidence="4 5">
    <name type="scientific">Vulgatibacter incomptus</name>
    <dbReference type="NCBI Taxonomy" id="1391653"/>
    <lineage>
        <taxon>Bacteria</taxon>
        <taxon>Pseudomonadati</taxon>
        <taxon>Myxococcota</taxon>
        <taxon>Myxococcia</taxon>
        <taxon>Myxococcales</taxon>
        <taxon>Cystobacterineae</taxon>
        <taxon>Vulgatibacteraceae</taxon>
        <taxon>Vulgatibacter</taxon>
    </lineage>
</organism>
<gene>
    <name evidence="4" type="ORF">AKJ08_2387</name>
</gene>
<protein>
    <submittedName>
        <fullName evidence="4">Iron-regulated protein A</fullName>
    </submittedName>
</protein>
<proteinExistence type="predicted"/>
<dbReference type="Gene3D" id="1.20.1420.20">
    <property type="entry name" value="M75 peptidase, HXXE motif"/>
    <property type="match status" value="1"/>
</dbReference>
<name>A0A0K1PEQ8_9BACT</name>
<accession>A0A0K1PEQ8</accession>
<dbReference type="PATRIC" id="fig|1391653.3.peg.2489"/>
<sequence>MRSWTKAAWAAAAAISIVGCGSGDGKSTNPTLEMPANSADAIRTYGRLVRAGYEDSLQRAKELDAAIGHLVETPTAETMESAREAWRAARAPYSQTEAFRFYDGPIDDPENDLEANINAWPIDEQYIDYVEGRPDVGIINDRSLTLDAETLVSLNEKDGQPHDIATGFHPIEFLLWGQSLGKPHGERPHTDYVFGEDGTADNQDRRGLYLRLAGGLLVDHLQEVTDAWAPEAGNFRNELESLDPREALKQILTGLIKMTGAELAGDRLQTALDSGAQKDEQSCFSDNTQQDVFLDAVGIENVFLGRYVRLDGSRVEGVGVYDVVAAVDPELADRTRDAIAATVSAMAAIDPSFDRAIQPGNDEGNAQVQAAIHALRAQEKRLFEIFKRFGMTVTIGD</sequence>
<dbReference type="AlphaFoldDB" id="A0A0K1PEQ8"/>
<evidence type="ECO:0000313" key="5">
    <source>
        <dbReference type="Proteomes" id="UP000055590"/>
    </source>
</evidence>
<feature type="domain" description="Imelysin-like" evidence="3">
    <location>
        <begin position="50"/>
        <end position="381"/>
    </location>
</feature>
<evidence type="ECO:0000256" key="1">
    <source>
        <dbReference type="ARBA" id="ARBA00004196"/>
    </source>
</evidence>
<dbReference type="Proteomes" id="UP000055590">
    <property type="component" value="Chromosome"/>
</dbReference>
<evidence type="ECO:0000259" key="3">
    <source>
        <dbReference type="Pfam" id="PF09375"/>
    </source>
</evidence>
<reference evidence="4 5" key="1">
    <citation type="submission" date="2015-08" db="EMBL/GenBank/DDBJ databases">
        <authorList>
            <person name="Babu N.S."/>
            <person name="Beckwith C.J."/>
            <person name="Beseler K.G."/>
            <person name="Brison A."/>
            <person name="Carone J.V."/>
            <person name="Caskin T.P."/>
            <person name="Diamond M."/>
            <person name="Durham M.E."/>
            <person name="Foxe J.M."/>
            <person name="Go M."/>
            <person name="Henderson B.A."/>
            <person name="Jones I.B."/>
            <person name="McGettigan J.A."/>
            <person name="Micheletti S.J."/>
            <person name="Nasrallah M.E."/>
            <person name="Ortiz D."/>
            <person name="Piller C.R."/>
            <person name="Privatt S.R."/>
            <person name="Schneider S.L."/>
            <person name="Sharp S."/>
            <person name="Smith T.C."/>
            <person name="Stanton J.D."/>
            <person name="Ullery H.E."/>
            <person name="Wilson R.J."/>
            <person name="Serrano M.G."/>
            <person name="Buck G."/>
            <person name="Lee V."/>
            <person name="Wang Y."/>
            <person name="Carvalho R."/>
            <person name="Voegtly L."/>
            <person name="Shi R."/>
            <person name="Duckworth R."/>
            <person name="Johnson A."/>
            <person name="Loviza R."/>
            <person name="Walstead R."/>
            <person name="Shah Z."/>
            <person name="Kiflezghi M."/>
            <person name="Wade K."/>
            <person name="Ball S.L."/>
            <person name="Bradley K.W."/>
            <person name="Asai D.J."/>
            <person name="Bowman C.A."/>
            <person name="Russell D.A."/>
            <person name="Pope W.H."/>
            <person name="Jacobs-Sera D."/>
            <person name="Hendrix R.W."/>
            <person name="Hatfull G.F."/>
        </authorList>
    </citation>
    <scope>NUCLEOTIDE SEQUENCE [LARGE SCALE GENOMIC DNA]</scope>
    <source>
        <strain evidence="4 5">DSM 27710</strain>
    </source>
</reference>
<dbReference type="Pfam" id="PF09375">
    <property type="entry name" value="Peptidase_M75"/>
    <property type="match status" value="1"/>
</dbReference>
<dbReference type="InterPro" id="IPR038352">
    <property type="entry name" value="Imelysin_sf"/>
</dbReference>
<dbReference type="InterPro" id="IPR018976">
    <property type="entry name" value="Imelysin-like"/>
</dbReference>
<comment type="subcellular location">
    <subcellularLocation>
        <location evidence="1">Cell envelope</location>
    </subcellularLocation>
</comment>
<keyword evidence="5" id="KW-1185">Reference proteome</keyword>
<keyword evidence="2" id="KW-0732">Signal</keyword>